<comment type="caution">
    <text evidence="1">The sequence shown here is derived from an EMBL/GenBank/DDBJ whole genome shotgun (WGS) entry which is preliminary data.</text>
</comment>
<dbReference type="EMBL" id="MNBE01000673">
    <property type="protein sequence ID" value="OKO98406.1"/>
    <property type="molecule type" value="Genomic_DNA"/>
</dbReference>
<sequence length="133" mass="15778">MVYRYCSPRINARRTAEILQLGIHNHLHFLDRETGKKWKTPSEIQGETVDSYIHLTKWLEEWDYGDYEGMTLHGIQEARVKEYGDPTWDIWREGCPGGEYVYDKPFFPFVWSMRLGLEYKTGVGVYGRRLNLI</sequence>
<organism evidence="1 2">
    <name type="scientific">Penicillium subrubescens</name>
    <dbReference type="NCBI Taxonomy" id="1316194"/>
    <lineage>
        <taxon>Eukaryota</taxon>
        <taxon>Fungi</taxon>
        <taxon>Dikarya</taxon>
        <taxon>Ascomycota</taxon>
        <taxon>Pezizomycotina</taxon>
        <taxon>Eurotiomycetes</taxon>
        <taxon>Eurotiomycetidae</taxon>
        <taxon>Eurotiales</taxon>
        <taxon>Aspergillaceae</taxon>
        <taxon>Penicillium</taxon>
    </lineage>
</organism>
<protein>
    <submittedName>
        <fullName evidence="1">Uncharacterized protein</fullName>
    </submittedName>
</protein>
<reference evidence="1 2" key="1">
    <citation type="submission" date="2016-10" db="EMBL/GenBank/DDBJ databases">
        <title>Genome sequence of the ascomycete fungus Penicillium subrubescens.</title>
        <authorList>
            <person name="De Vries R.P."/>
            <person name="Peng M."/>
            <person name="Dilokpimol A."/>
            <person name="Hilden K."/>
            <person name="Makela M.R."/>
            <person name="Grigoriev I."/>
            <person name="Riley R."/>
            <person name="Granchi Z."/>
        </authorList>
    </citation>
    <scope>NUCLEOTIDE SEQUENCE [LARGE SCALE GENOMIC DNA]</scope>
    <source>
        <strain evidence="1 2">CBS 132785</strain>
    </source>
</reference>
<dbReference type="Proteomes" id="UP000186955">
    <property type="component" value="Unassembled WGS sequence"/>
</dbReference>
<dbReference type="SUPFAM" id="SSF53254">
    <property type="entry name" value="Phosphoglycerate mutase-like"/>
    <property type="match status" value="1"/>
</dbReference>
<dbReference type="Gene3D" id="3.40.50.1240">
    <property type="entry name" value="Phosphoglycerate mutase-like"/>
    <property type="match status" value="1"/>
</dbReference>
<accession>A0A1Q5TDV3</accession>
<proteinExistence type="predicted"/>
<dbReference type="STRING" id="1316194.A0A1Q5TDV3"/>
<evidence type="ECO:0000313" key="2">
    <source>
        <dbReference type="Proteomes" id="UP000186955"/>
    </source>
</evidence>
<evidence type="ECO:0000313" key="1">
    <source>
        <dbReference type="EMBL" id="OKO98406.1"/>
    </source>
</evidence>
<dbReference type="AlphaFoldDB" id="A0A1Q5TDV3"/>
<name>A0A1Q5TDV3_9EURO</name>
<dbReference type="InterPro" id="IPR029033">
    <property type="entry name" value="His_PPase_superfam"/>
</dbReference>
<keyword evidence="2" id="KW-1185">Reference proteome</keyword>
<gene>
    <name evidence="1" type="ORF">PENSUB_9504</name>
</gene>